<dbReference type="FunFam" id="3.40.50.300:FF:000366">
    <property type="entry name" value="GTPase, IMAP family member 2"/>
    <property type="match status" value="1"/>
</dbReference>
<protein>
    <recommendedName>
        <fullName evidence="6">AIG1-type G domain-containing protein</fullName>
    </recommendedName>
</protein>
<organism evidence="7 8">
    <name type="scientific">Triplophysa rosa</name>
    <name type="common">Cave loach</name>
    <dbReference type="NCBI Taxonomy" id="992332"/>
    <lineage>
        <taxon>Eukaryota</taxon>
        <taxon>Metazoa</taxon>
        <taxon>Chordata</taxon>
        <taxon>Craniata</taxon>
        <taxon>Vertebrata</taxon>
        <taxon>Euteleostomi</taxon>
        <taxon>Actinopterygii</taxon>
        <taxon>Neopterygii</taxon>
        <taxon>Teleostei</taxon>
        <taxon>Ostariophysi</taxon>
        <taxon>Cypriniformes</taxon>
        <taxon>Nemacheilidae</taxon>
        <taxon>Triplophysa</taxon>
    </lineage>
</organism>
<comment type="similarity">
    <text evidence="1">Belongs to the TRAFAC class TrmE-Era-EngA-EngB-Septin-like GTPase superfamily. AIG1/Toc34/Toc159-like paraseptin GTPase family. IAN subfamily.</text>
</comment>
<reference evidence="7" key="1">
    <citation type="submission" date="2021-02" db="EMBL/GenBank/DDBJ databases">
        <title>Comparative genomics reveals that relaxation of natural selection precedes convergent phenotypic evolution of cavefish.</title>
        <authorList>
            <person name="Peng Z."/>
        </authorList>
    </citation>
    <scope>NUCLEOTIDE SEQUENCE</scope>
    <source>
        <tissue evidence="7">Muscle</tissue>
    </source>
</reference>
<dbReference type="GO" id="GO:0005525">
    <property type="term" value="F:GTP binding"/>
    <property type="evidence" value="ECO:0007669"/>
    <property type="project" value="UniProtKB-KW"/>
</dbReference>
<evidence type="ECO:0000313" key="7">
    <source>
        <dbReference type="EMBL" id="KAI7810892.1"/>
    </source>
</evidence>
<feature type="domain" description="AIG1-type G" evidence="6">
    <location>
        <begin position="258"/>
        <end position="456"/>
    </location>
</feature>
<dbReference type="Proteomes" id="UP001059041">
    <property type="component" value="Linkage Group LG4"/>
</dbReference>
<keyword evidence="2" id="KW-0547">Nucleotide-binding</keyword>
<keyword evidence="8" id="KW-1185">Reference proteome</keyword>
<feature type="compositionally biased region" description="Low complexity" evidence="4">
    <location>
        <begin position="904"/>
        <end position="918"/>
    </location>
</feature>
<gene>
    <name evidence="7" type="ORF">IRJ41_007965</name>
</gene>
<dbReference type="InterPro" id="IPR045058">
    <property type="entry name" value="GIMA/IAN/Toc"/>
</dbReference>
<dbReference type="CDD" id="cd01852">
    <property type="entry name" value="AIG1"/>
    <property type="match status" value="1"/>
</dbReference>
<keyword evidence="5" id="KW-0812">Transmembrane</keyword>
<keyword evidence="3" id="KW-0342">GTP-binding</keyword>
<dbReference type="PANTHER" id="PTHR10903">
    <property type="entry name" value="GTPASE, IMAP FAMILY MEMBER-RELATED"/>
    <property type="match status" value="1"/>
</dbReference>
<evidence type="ECO:0000256" key="1">
    <source>
        <dbReference type="ARBA" id="ARBA00008535"/>
    </source>
</evidence>
<dbReference type="InterPro" id="IPR006703">
    <property type="entry name" value="G_AIG1"/>
</dbReference>
<comment type="caution">
    <text evidence="7">The sequence shown here is derived from an EMBL/GenBank/DDBJ whole genome shotgun (WGS) entry which is preliminary data.</text>
</comment>
<dbReference type="PROSITE" id="PS51720">
    <property type="entry name" value="G_AIG1"/>
    <property type="match status" value="2"/>
</dbReference>
<dbReference type="InterPro" id="IPR027417">
    <property type="entry name" value="P-loop_NTPase"/>
</dbReference>
<dbReference type="PANTHER" id="PTHR10903:SF188">
    <property type="entry name" value="GTPASE IMAP FAMILY MEMBER 2-LIKE-RELATED"/>
    <property type="match status" value="1"/>
</dbReference>
<evidence type="ECO:0000256" key="4">
    <source>
        <dbReference type="SAM" id="MobiDB-lite"/>
    </source>
</evidence>
<feature type="region of interest" description="Disordered" evidence="4">
    <location>
        <begin position="462"/>
        <end position="484"/>
    </location>
</feature>
<dbReference type="EMBL" id="JAFHDT010000004">
    <property type="protein sequence ID" value="KAI7810892.1"/>
    <property type="molecule type" value="Genomic_DNA"/>
</dbReference>
<evidence type="ECO:0000256" key="2">
    <source>
        <dbReference type="ARBA" id="ARBA00022741"/>
    </source>
</evidence>
<feature type="domain" description="AIG1-type G" evidence="6">
    <location>
        <begin position="13"/>
        <end position="204"/>
    </location>
</feature>
<evidence type="ECO:0000256" key="3">
    <source>
        <dbReference type="ARBA" id="ARBA00023134"/>
    </source>
</evidence>
<feature type="region of interest" description="Disordered" evidence="4">
    <location>
        <begin position="904"/>
        <end position="923"/>
    </location>
</feature>
<feature type="region of interest" description="Disordered" evidence="4">
    <location>
        <begin position="272"/>
        <end position="293"/>
    </location>
</feature>
<dbReference type="Gene3D" id="3.40.50.300">
    <property type="entry name" value="P-loop containing nucleotide triphosphate hydrolases"/>
    <property type="match status" value="2"/>
</dbReference>
<keyword evidence="5" id="KW-1133">Transmembrane helix</keyword>
<proteinExistence type="inferred from homology"/>
<keyword evidence="5" id="KW-0472">Membrane</keyword>
<evidence type="ECO:0000313" key="8">
    <source>
        <dbReference type="Proteomes" id="UP001059041"/>
    </source>
</evidence>
<sequence>MTGVTTKECETNSSDLRIVLLGKTGVEKSSVGNMILSREAFKEKSRVSEVQRGRADDRNISVIDTPGFFSTELTDEDLQNEMMKSLSLSHPGPHVFLLIVRPDAFRERYVEMIVQKIRENFGAQVLKFTLVLFIRDQMSNKEWMILTLSKKCQDLISHFRGRHHVINTASETTGQITALLEKIDQVVKQNNNQHFNNNINPKSPTLKNDELKTIKWKEMESEVESLRYTFKKMGEKKETVNTEDIQKRRESWQSSETKDDLRIVIVGKSGAGKSATGNTIQGSSKFKEEMSSKSVTKECQTHQEKVEGKNISVTDTPGLFDTSFTKEELKKEIEKCVYMSAPGPHVFLLVLRVDVRFTEEERNTVKWIQENFSDDAMNYAMVLFTRGDQLNKPIEEFLEDDKHLKDLVDKCKGGYHVLNNKVKDQRQVTELLKKIHTLVQKNVGQHYTNDMYQEAQRKFIEKRERKREEEEKKTKEGEKMIRKEERDQIKDKVKKVALGVGMGMGAAGAVVGTIALAATPAVIIPALLIAGVSQTTPYINNGVVHSFILNLDLGVLREQDFKYFGQELVLGCLIKDLQDLETNGIVLPDGQVCKGILRAIAGDNLGSHNIGGFLENFSCNKYFCRYCEIDKDAFHADPLTTANTRTPESYNKHIQNIKEHSVHSGGIKYDSFFNSMSLFHVCQPGLPPCLGHDLFEGVVALDLALCINHLVTVDKQFTYTELNRRIDQFRYLGNDANDKPCEVKPGSDRLSGHAVQNWCLLRLLPVLIGEKITCPADNEIWQLVLQLREIVTLVCAPAISTDQIGAMNTVLEDLRGIILRTLPTISKDTQQALMDKLLNSGLESTQDLKYVTQEDITDLLPAIQLRKLLEAFKKETEVVTLDLEILPSPKPAVSTPLVLPCSSPSSVPSVSNQGSSSSEDCGPSLQIKKTWPETFQIPWTTMPVDVRSAMADGKRPSPAARRQMVRVLADEMRKYELNPKRSQCVTVCQNIIRQYPQSFADLRDNGQVLGNGYTSLLIQLKNRIENLNRTTSFRQHRSSGDGLKRGPTDTYGCTRFQPDLPPEETDETVEQKQGVNGVERVEVKQLMETTFCIQRRQINALPAPAITDLRGQWPYLFTQKGLYAHFELLTDINILRALELSMEECGRIIAEFFSNKPSNADVRAVLSLRSDLELFFFVIQLLMAHFSETQEGLILFANASSTAADVERTLALPATPRLILLGEKPGICIQQWMISFEGQIICAGIQPSFLSGLAAVFAIFYTFNVEYQAEAACTLEFIQRRFIGINPEKGTKGGRDVSKRTGKVPQKKKTVNTRVASLLKKLMDFEWDFI</sequence>
<evidence type="ECO:0000256" key="5">
    <source>
        <dbReference type="SAM" id="Phobius"/>
    </source>
</evidence>
<dbReference type="Pfam" id="PF04548">
    <property type="entry name" value="AIG1"/>
    <property type="match status" value="2"/>
</dbReference>
<evidence type="ECO:0000259" key="6">
    <source>
        <dbReference type="PROSITE" id="PS51720"/>
    </source>
</evidence>
<accession>A0A9W7WYN2</accession>
<feature type="transmembrane region" description="Helical" evidence="5">
    <location>
        <begin position="496"/>
        <end position="529"/>
    </location>
</feature>
<dbReference type="SUPFAM" id="SSF52540">
    <property type="entry name" value="P-loop containing nucleoside triphosphate hydrolases"/>
    <property type="match status" value="2"/>
</dbReference>
<name>A0A9W7WYN2_TRIRA</name>